<dbReference type="EMBL" id="JAKRKC020000002">
    <property type="protein sequence ID" value="MCK2218307.1"/>
    <property type="molecule type" value="Genomic_DNA"/>
</dbReference>
<dbReference type="Pfam" id="PF00550">
    <property type="entry name" value="PP-binding"/>
    <property type="match status" value="1"/>
</dbReference>
<organism evidence="2 3">
    <name type="scientific">Actinomadura luzonensis</name>
    <dbReference type="NCBI Taxonomy" id="2805427"/>
    <lineage>
        <taxon>Bacteria</taxon>
        <taxon>Bacillati</taxon>
        <taxon>Actinomycetota</taxon>
        <taxon>Actinomycetes</taxon>
        <taxon>Streptosporangiales</taxon>
        <taxon>Thermomonosporaceae</taxon>
        <taxon>Actinomadura</taxon>
    </lineage>
</organism>
<dbReference type="Gene3D" id="1.10.1200.10">
    <property type="entry name" value="ACP-like"/>
    <property type="match status" value="1"/>
</dbReference>
<dbReference type="InterPro" id="IPR036736">
    <property type="entry name" value="ACP-like_sf"/>
</dbReference>
<dbReference type="InterPro" id="IPR009081">
    <property type="entry name" value="PP-bd_ACP"/>
</dbReference>
<gene>
    <name evidence="2" type="ORF">MF672_031620</name>
</gene>
<dbReference type="RefSeq" id="WP_242382101.1">
    <property type="nucleotide sequence ID" value="NZ_JAKRKC020000002.1"/>
</dbReference>
<evidence type="ECO:0000313" key="3">
    <source>
        <dbReference type="Proteomes" id="UP001317259"/>
    </source>
</evidence>
<dbReference type="PROSITE" id="PS50075">
    <property type="entry name" value="CARRIER"/>
    <property type="match status" value="1"/>
</dbReference>
<evidence type="ECO:0000259" key="1">
    <source>
        <dbReference type="PROSITE" id="PS50075"/>
    </source>
</evidence>
<feature type="domain" description="Carrier" evidence="1">
    <location>
        <begin position="4"/>
        <end position="80"/>
    </location>
</feature>
<comment type="caution">
    <text evidence="2">The sequence shown here is derived from an EMBL/GenBank/DDBJ whole genome shotgun (WGS) entry which is preliminary data.</text>
</comment>
<accession>A0ABT0G122</accession>
<proteinExistence type="predicted"/>
<reference evidence="2 3" key="1">
    <citation type="submission" date="2022-04" db="EMBL/GenBank/DDBJ databases">
        <title>Genome draft of Actinomadura sp. ATCC 31491.</title>
        <authorList>
            <person name="Shi X."/>
            <person name="Du Y."/>
        </authorList>
    </citation>
    <scope>NUCLEOTIDE SEQUENCE [LARGE SCALE GENOMIC DNA]</scope>
    <source>
        <strain evidence="2 3">ATCC 31491</strain>
    </source>
</reference>
<sequence length="82" mass="8652">MTPQQATEIVQDALLQIAPEADLAALAPDTDFRDALELDSLDFLSYVEVLSETGGVRVDEDDYPKVSTIAGAAAFIAAAGPR</sequence>
<dbReference type="Proteomes" id="UP001317259">
    <property type="component" value="Unassembled WGS sequence"/>
</dbReference>
<protein>
    <submittedName>
        <fullName evidence="2">Phosphopantetheine-binding protein</fullName>
    </submittedName>
</protein>
<evidence type="ECO:0000313" key="2">
    <source>
        <dbReference type="EMBL" id="MCK2218307.1"/>
    </source>
</evidence>
<dbReference type="SUPFAM" id="SSF47336">
    <property type="entry name" value="ACP-like"/>
    <property type="match status" value="1"/>
</dbReference>
<name>A0ABT0G122_9ACTN</name>
<keyword evidence="3" id="KW-1185">Reference proteome</keyword>